<sequence>MKFLGLVVMALLIGAGGFVLTEFFRSQRLADPTDRCLEAAPSAREAFAAGPMARNGLRVDELTSPQRVETPAGAVPGLTLCKADARFSSGAKDTLWYALVPAAAGDGQFMIHAAPGEMGRRSILTIR</sequence>
<dbReference type="EMBL" id="JAGIZA010000036">
    <property type="protein sequence ID" value="MBP0496383.1"/>
    <property type="molecule type" value="Genomic_DNA"/>
</dbReference>
<dbReference type="RefSeq" id="WP_209377173.1">
    <property type="nucleotide sequence ID" value="NZ_JAGIZA010000036.1"/>
</dbReference>
<proteinExistence type="predicted"/>
<evidence type="ECO:0000313" key="2">
    <source>
        <dbReference type="Proteomes" id="UP000677537"/>
    </source>
</evidence>
<name>A0A940MY16_9PROT</name>
<evidence type="ECO:0000313" key="1">
    <source>
        <dbReference type="EMBL" id="MBP0496383.1"/>
    </source>
</evidence>
<accession>A0A940MY16</accession>
<gene>
    <name evidence="1" type="ORF">J5Y10_26615</name>
</gene>
<protein>
    <submittedName>
        <fullName evidence="1">Uncharacterized protein</fullName>
    </submittedName>
</protein>
<reference evidence="1" key="1">
    <citation type="submission" date="2021-03" db="EMBL/GenBank/DDBJ databases">
        <authorList>
            <person name="So Y."/>
        </authorList>
    </citation>
    <scope>NUCLEOTIDE SEQUENCE</scope>
    <source>
        <strain evidence="1">SG15</strain>
    </source>
</reference>
<organism evidence="1 2">
    <name type="scientific">Roseomonas indoligenes</name>
    <dbReference type="NCBI Taxonomy" id="2820811"/>
    <lineage>
        <taxon>Bacteria</taxon>
        <taxon>Pseudomonadati</taxon>
        <taxon>Pseudomonadota</taxon>
        <taxon>Alphaproteobacteria</taxon>
        <taxon>Acetobacterales</taxon>
        <taxon>Roseomonadaceae</taxon>
        <taxon>Roseomonas</taxon>
    </lineage>
</organism>
<dbReference type="AlphaFoldDB" id="A0A940MY16"/>
<keyword evidence="2" id="KW-1185">Reference proteome</keyword>
<comment type="caution">
    <text evidence="1">The sequence shown here is derived from an EMBL/GenBank/DDBJ whole genome shotgun (WGS) entry which is preliminary data.</text>
</comment>
<dbReference type="Proteomes" id="UP000677537">
    <property type="component" value="Unassembled WGS sequence"/>
</dbReference>